<evidence type="ECO:0000313" key="10">
    <source>
        <dbReference type="Proteomes" id="UP000478417"/>
    </source>
</evidence>
<comment type="caution">
    <text evidence="9">The sequence shown here is derived from an EMBL/GenBank/DDBJ whole genome shotgun (WGS) entry which is preliminary data.</text>
</comment>
<dbReference type="NCBIfam" id="NF008277">
    <property type="entry name" value="PRK11055.1"/>
    <property type="match status" value="1"/>
</dbReference>
<dbReference type="EC" id="5.1.3.3" evidence="5"/>
<organism evidence="9 10">
    <name type="scientific">Oceanipulchritudo coccoides</name>
    <dbReference type="NCBI Taxonomy" id="2706888"/>
    <lineage>
        <taxon>Bacteria</taxon>
        <taxon>Pseudomonadati</taxon>
        <taxon>Verrucomicrobiota</taxon>
        <taxon>Opitutia</taxon>
        <taxon>Puniceicoccales</taxon>
        <taxon>Oceanipulchritudinaceae</taxon>
        <taxon>Oceanipulchritudo</taxon>
    </lineage>
</organism>
<dbReference type="Proteomes" id="UP000478417">
    <property type="component" value="Unassembled WGS sequence"/>
</dbReference>
<gene>
    <name evidence="9" type="ORF">G0Q06_08550</name>
</gene>
<keyword evidence="10" id="KW-1185">Reference proteome</keyword>
<dbReference type="GO" id="GO:0004034">
    <property type="term" value="F:aldose 1-epimerase activity"/>
    <property type="evidence" value="ECO:0007669"/>
    <property type="project" value="UniProtKB-EC"/>
</dbReference>
<dbReference type="AlphaFoldDB" id="A0A6B2M346"/>
<evidence type="ECO:0000256" key="7">
    <source>
        <dbReference type="PIRSR" id="PIRSR005096-2"/>
    </source>
</evidence>
<dbReference type="PANTHER" id="PTHR10091:SF0">
    <property type="entry name" value="GALACTOSE MUTAROTASE"/>
    <property type="match status" value="1"/>
</dbReference>
<dbReference type="RefSeq" id="WP_163964451.1">
    <property type="nucleotide sequence ID" value="NZ_JAAGNX010000002.1"/>
</dbReference>
<evidence type="ECO:0000256" key="4">
    <source>
        <dbReference type="ARBA" id="ARBA00023277"/>
    </source>
</evidence>
<feature type="active site" description="Proton acceptor" evidence="6">
    <location>
        <position position="320"/>
    </location>
</feature>
<dbReference type="InterPro" id="IPR011013">
    <property type="entry name" value="Gal_mutarotase_sf_dom"/>
</dbReference>
<comment type="similarity">
    <text evidence="2 5">Belongs to the aldose epimerase family.</text>
</comment>
<dbReference type="PANTHER" id="PTHR10091">
    <property type="entry name" value="ALDOSE-1-EPIMERASE"/>
    <property type="match status" value="1"/>
</dbReference>
<evidence type="ECO:0000313" key="9">
    <source>
        <dbReference type="EMBL" id="NDV62497.1"/>
    </source>
</evidence>
<comment type="catalytic activity">
    <reaction evidence="5">
        <text>alpha-D-glucose = beta-D-glucose</text>
        <dbReference type="Rhea" id="RHEA:10264"/>
        <dbReference type="ChEBI" id="CHEBI:15903"/>
        <dbReference type="ChEBI" id="CHEBI:17925"/>
        <dbReference type="EC" id="5.1.3.3"/>
    </reaction>
</comment>
<dbReference type="InterPro" id="IPR047215">
    <property type="entry name" value="Galactose_mutarotase-like"/>
</dbReference>
<dbReference type="GO" id="GO:0033499">
    <property type="term" value="P:galactose catabolic process via UDP-galactose, Leloir pathway"/>
    <property type="evidence" value="ECO:0007669"/>
    <property type="project" value="TreeGrafter"/>
</dbReference>
<feature type="binding site" evidence="7">
    <location>
        <position position="255"/>
    </location>
    <ligand>
        <name>beta-D-galactose</name>
        <dbReference type="ChEBI" id="CHEBI:27667"/>
    </ligand>
</feature>
<dbReference type="GO" id="GO:0006006">
    <property type="term" value="P:glucose metabolic process"/>
    <property type="evidence" value="ECO:0007669"/>
    <property type="project" value="TreeGrafter"/>
</dbReference>
<dbReference type="Gene3D" id="2.70.98.10">
    <property type="match status" value="1"/>
</dbReference>
<comment type="pathway">
    <text evidence="1 5">Carbohydrate metabolism; hexose metabolism.</text>
</comment>
<keyword evidence="3 5" id="KW-0413">Isomerase</keyword>
<evidence type="ECO:0000256" key="6">
    <source>
        <dbReference type="PIRSR" id="PIRSR005096-1"/>
    </source>
</evidence>
<protein>
    <recommendedName>
        <fullName evidence="5">Aldose 1-epimerase</fullName>
        <ecNumber evidence="5">5.1.3.3</ecNumber>
    </recommendedName>
</protein>
<evidence type="ECO:0000256" key="3">
    <source>
        <dbReference type="ARBA" id="ARBA00023235"/>
    </source>
</evidence>
<dbReference type="Pfam" id="PF01263">
    <property type="entry name" value="Aldose_epim"/>
    <property type="match status" value="1"/>
</dbReference>
<feature type="active site" description="Proton donor" evidence="6">
    <location>
        <position position="182"/>
    </location>
</feature>
<dbReference type="GO" id="GO:0030246">
    <property type="term" value="F:carbohydrate binding"/>
    <property type="evidence" value="ECO:0007669"/>
    <property type="project" value="InterPro"/>
</dbReference>
<accession>A0A6B2M346</accession>
<dbReference type="InterPro" id="IPR008183">
    <property type="entry name" value="Aldose_1/G6P_1-epimerase"/>
</dbReference>
<dbReference type="InterPro" id="IPR015443">
    <property type="entry name" value="Aldose_1-epimerase"/>
</dbReference>
<dbReference type="CDD" id="cd09019">
    <property type="entry name" value="galactose_mutarotase_like"/>
    <property type="match status" value="1"/>
</dbReference>
<dbReference type="SUPFAM" id="SSF74650">
    <property type="entry name" value="Galactose mutarotase-like"/>
    <property type="match status" value="1"/>
</dbReference>
<feature type="binding site" evidence="8">
    <location>
        <begin position="182"/>
        <end position="184"/>
    </location>
    <ligand>
        <name>beta-D-galactose</name>
        <dbReference type="ChEBI" id="CHEBI:27667"/>
    </ligand>
</feature>
<evidence type="ECO:0000256" key="2">
    <source>
        <dbReference type="ARBA" id="ARBA00006206"/>
    </source>
</evidence>
<feature type="binding site" evidence="8">
    <location>
        <begin position="82"/>
        <end position="83"/>
    </location>
    <ligand>
        <name>beta-D-galactose</name>
        <dbReference type="ChEBI" id="CHEBI:27667"/>
    </ligand>
</feature>
<evidence type="ECO:0000256" key="8">
    <source>
        <dbReference type="PIRSR" id="PIRSR005096-3"/>
    </source>
</evidence>
<sequence length="355" mass="39462">MTKIIHEETIGKLKRKAIRAYTLENESGLRATFLNYGGILVELEVPDSIGMPDDVTLGLDAVEDYVENNQNYFGALVGRYANRIAHGKFKLGRKTITLPLNEEHGHLHGGPEGFSHKLFKGSVKEGKYGQVLLLEYTSPDGEMGYPGNLDLKVEISLTPENGLRYEFTATTDATTVVNLTMHPYFNLAGQESGSIRQHLVQIEADKFLPITDDTSTPTGAFESVNDGPFDFREAESLDHRLDSPNPQVEKCGGFDHTFVLRENRDFSDPVATVTEEASGRKMEVYTSEPGVQFYTANALDGSLAGKNGFFYPKHAGFCLETQHFPDSPNFEEFPSTVLKKGQTFTSFTEYRFSSI</sequence>
<dbReference type="PIRSF" id="PIRSF005096">
    <property type="entry name" value="GALM"/>
    <property type="match status" value="1"/>
</dbReference>
<proteinExistence type="inferred from homology"/>
<name>A0A6B2M346_9BACT</name>
<dbReference type="EMBL" id="JAAGNX010000002">
    <property type="protein sequence ID" value="NDV62497.1"/>
    <property type="molecule type" value="Genomic_DNA"/>
</dbReference>
<keyword evidence="4 5" id="KW-0119">Carbohydrate metabolism</keyword>
<evidence type="ECO:0000256" key="5">
    <source>
        <dbReference type="PIRNR" id="PIRNR005096"/>
    </source>
</evidence>
<evidence type="ECO:0000256" key="1">
    <source>
        <dbReference type="ARBA" id="ARBA00005028"/>
    </source>
</evidence>
<reference evidence="9 10" key="1">
    <citation type="submission" date="2020-02" db="EMBL/GenBank/DDBJ databases">
        <title>Albibacoteraceae fam. nov., the first described family within the subdivision 4 Verrucomicrobia.</title>
        <authorList>
            <person name="Xi F."/>
        </authorList>
    </citation>
    <scope>NUCLEOTIDE SEQUENCE [LARGE SCALE GENOMIC DNA]</scope>
    <source>
        <strain evidence="9 10">CK1056</strain>
    </source>
</reference>
<dbReference type="UniPathway" id="UPA00242"/>
<dbReference type="InterPro" id="IPR014718">
    <property type="entry name" value="GH-type_carb-bd"/>
</dbReference>